<organism evidence="2 3">
    <name type="scientific">Stylosanthes scabra</name>
    <dbReference type="NCBI Taxonomy" id="79078"/>
    <lineage>
        <taxon>Eukaryota</taxon>
        <taxon>Viridiplantae</taxon>
        <taxon>Streptophyta</taxon>
        <taxon>Embryophyta</taxon>
        <taxon>Tracheophyta</taxon>
        <taxon>Spermatophyta</taxon>
        <taxon>Magnoliopsida</taxon>
        <taxon>eudicotyledons</taxon>
        <taxon>Gunneridae</taxon>
        <taxon>Pentapetalae</taxon>
        <taxon>rosids</taxon>
        <taxon>fabids</taxon>
        <taxon>Fabales</taxon>
        <taxon>Fabaceae</taxon>
        <taxon>Papilionoideae</taxon>
        <taxon>50 kb inversion clade</taxon>
        <taxon>dalbergioids sensu lato</taxon>
        <taxon>Dalbergieae</taxon>
        <taxon>Pterocarpus clade</taxon>
        <taxon>Stylosanthes</taxon>
    </lineage>
</organism>
<sequence>MNATVEQAHEALVREREELLKEHEEYRKMREEMAAYYANMWQVATGSGVGFTIVTAPAAQHDGNRDCI</sequence>
<dbReference type="EMBL" id="JASCZI010211540">
    <property type="protein sequence ID" value="MED6194070.1"/>
    <property type="molecule type" value="Genomic_DNA"/>
</dbReference>
<feature type="coiled-coil region" evidence="1">
    <location>
        <begin position="2"/>
        <end position="32"/>
    </location>
</feature>
<evidence type="ECO:0000256" key="1">
    <source>
        <dbReference type="SAM" id="Coils"/>
    </source>
</evidence>
<keyword evidence="1" id="KW-0175">Coiled coil</keyword>
<dbReference type="Proteomes" id="UP001341840">
    <property type="component" value="Unassembled WGS sequence"/>
</dbReference>
<evidence type="ECO:0000313" key="3">
    <source>
        <dbReference type="Proteomes" id="UP001341840"/>
    </source>
</evidence>
<accession>A0ABU6X7H7</accession>
<reference evidence="2 3" key="1">
    <citation type="journal article" date="2023" name="Plants (Basel)">
        <title>Bridging the Gap: Combining Genomics and Transcriptomics Approaches to Understand Stylosanthes scabra, an Orphan Legume from the Brazilian Caatinga.</title>
        <authorList>
            <person name="Ferreira-Neto J.R.C."/>
            <person name="da Silva M.D."/>
            <person name="Binneck E."/>
            <person name="de Melo N.F."/>
            <person name="da Silva R.H."/>
            <person name="de Melo A.L.T.M."/>
            <person name="Pandolfi V."/>
            <person name="Bustamante F.O."/>
            <person name="Brasileiro-Vidal A.C."/>
            <person name="Benko-Iseppon A.M."/>
        </authorList>
    </citation>
    <scope>NUCLEOTIDE SEQUENCE [LARGE SCALE GENOMIC DNA]</scope>
    <source>
        <tissue evidence="2">Leaves</tissue>
    </source>
</reference>
<protein>
    <submittedName>
        <fullName evidence="2">Uncharacterized protein</fullName>
    </submittedName>
</protein>
<proteinExistence type="predicted"/>
<comment type="caution">
    <text evidence="2">The sequence shown here is derived from an EMBL/GenBank/DDBJ whole genome shotgun (WGS) entry which is preliminary data.</text>
</comment>
<keyword evidence="3" id="KW-1185">Reference proteome</keyword>
<gene>
    <name evidence="2" type="ORF">PIB30_025145</name>
</gene>
<evidence type="ECO:0000313" key="2">
    <source>
        <dbReference type="EMBL" id="MED6194070.1"/>
    </source>
</evidence>
<name>A0ABU6X7H7_9FABA</name>